<evidence type="ECO:0000256" key="5">
    <source>
        <dbReference type="ARBA" id="ARBA00022989"/>
    </source>
</evidence>
<evidence type="ECO:0000256" key="6">
    <source>
        <dbReference type="ARBA" id="ARBA00023065"/>
    </source>
</evidence>
<evidence type="ECO:0000256" key="3">
    <source>
        <dbReference type="ARBA" id="ARBA00022449"/>
    </source>
</evidence>
<feature type="transmembrane region" description="Helical" evidence="9">
    <location>
        <begin position="30"/>
        <end position="49"/>
    </location>
</feature>
<feature type="compositionally biased region" description="Basic and acidic residues" evidence="8">
    <location>
        <begin position="407"/>
        <end position="417"/>
    </location>
</feature>
<keyword evidence="6" id="KW-0406">Ion transport</keyword>
<sequence length="439" mass="45759">MIVEPAVFVVVFAGLLFAFSLLSRRISGTVLTAQIFFVAIGILLGPAGIDLLGIPATSSFVLLLAEVALVITLFTDAARIDIRSLGENRQLPGRLLLFGLPLTIGAGVALAALLFTDLTLAEAGLIGAILAPTDAGLGQAIVNNPGVPVRVRQALNVESGLNDGGAIPFFFLFLALTEAEAEVAPLSLLLSLVVEQIGLGVIVGLAIGFAGGWLGRWSLSRGWISGIYWRIDILALAIIAWLVADAVGGSGFIAAFIGGLATAAAFKRVREEEVSFAEAEADILNLAVFFIFGLIAGGLIGSIDWTVILYAVLSLTVIRMVPVAISLIGAHLGRDSVLFLGWFGPRGLASIVLLLIAVDEAGGIAGMQTISLIVITTVLASVFAHGITANPAIRWYARRLAALHPDAPERKGGEELPTRGGMSTTGRASDGYRGRNPPL</sequence>
<evidence type="ECO:0000256" key="1">
    <source>
        <dbReference type="ARBA" id="ARBA00004651"/>
    </source>
</evidence>
<dbReference type="PANTHER" id="PTHR32507">
    <property type="entry name" value="NA(+)/H(+) ANTIPORTER 1"/>
    <property type="match status" value="1"/>
</dbReference>
<keyword evidence="12" id="KW-1185">Reference proteome</keyword>
<feature type="transmembrane region" description="Helical" evidence="9">
    <location>
        <begin position="227"/>
        <end position="244"/>
    </location>
</feature>
<accession>A0ABU3X3Z3</accession>
<feature type="transmembrane region" description="Helical" evidence="9">
    <location>
        <begin position="281"/>
        <end position="301"/>
    </location>
</feature>
<feature type="domain" description="Cation/H+ exchanger transmembrane" evidence="10">
    <location>
        <begin position="18"/>
        <end position="394"/>
    </location>
</feature>
<feature type="transmembrane region" description="Helical" evidence="9">
    <location>
        <begin position="370"/>
        <end position="389"/>
    </location>
</feature>
<feature type="transmembrane region" description="Helical" evidence="9">
    <location>
        <begin position="95"/>
        <end position="115"/>
    </location>
</feature>
<organism evidence="11 12">
    <name type="scientific">Methanoculleus caldifontis</name>
    <dbReference type="NCBI Taxonomy" id="2651577"/>
    <lineage>
        <taxon>Archaea</taxon>
        <taxon>Methanobacteriati</taxon>
        <taxon>Methanobacteriota</taxon>
        <taxon>Stenosarchaea group</taxon>
        <taxon>Methanomicrobia</taxon>
        <taxon>Methanomicrobiales</taxon>
        <taxon>Methanomicrobiaceae</taxon>
        <taxon>Methanoculleus</taxon>
    </lineage>
</organism>
<dbReference type="Proteomes" id="UP001281203">
    <property type="component" value="Unassembled WGS sequence"/>
</dbReference>
<evidence type="ECO:0000256" key="4">
    <source>
        <dbReference type="ARBA" id="ARBA00022692"/>
    </source>
</evidence>
<evidence type="ECO:0000259" key="10">
    <source>
        <dbReference type="Pfam" id="PF00999"/>
    </source>
</evidence>
<dbReference type="InterPro" id="IPR006153">
    <property type="entry name" value="Cation/H_exchanger_TM"/>
</dbReference>
<evidence type="ECO:0000256" key="9">
    <source>
        <dbReference type="SAM" id="Phobius"/>
    </source>
</evidence>
<feature type="transmembrane region" description="Helical" evidence="9">
    <location>
        <begin position="197"/>
        <end position="215"/>
    </location>
</feature>
<keyword evidence="4 9" id="KW-0812">Transmembrane</keyword>
<keyword evidence="2" id="KW-0813">Transport</keyword>
<evidence type="ECO:0000256" key="7">
    <source>
        <dbReference type="ARBA" id="ARBA00023136"/>
    </source>
</evidence>
<feature type="transmembrane region" description="Helical" evidence="9">
    <location>
        <begin position="6"/>
        <end position="23"/>
    </location>
</feature>
<name>A0ABU3X3Z3_9EURY</name>
<keyword evidence="3" id="KW-0050">Antiport</keyword>
<keyword evidence="5 9" id="KW-1133">Transmembrane helix</keyword>
<feature type="region of interest" description="Disordered" evidence="8">
    <location>
        <begin position="407"/>
        <end position="439"/>
    </location>
</feature>
<dbReference type="EMBL" id="WBKO01000003">
    <property type="protein sequence ID" value="MDV2482779.1"/>
    <property type="molecule type" value="Genomic_DNA"/>
</dbReference>
<feature type="transmembrane region" description="Helical" evidence="9">
    <location>
        <begin position="55"/>
        <end position="74"/>
    </location>
</feature>
<proteinExistence type="predicted"/>
<feature type="transmembrane region" description="Helical" evidence="9">
    <location>
        <begin position="337"/>
        <end position="358"/>
    </location>
</feature>
<dbReference type="PANTHER" id="PTHR32507:SF8">
    <property type="entry name" value="CNH1P"/>
    <property type="match status" value="1"/>
</dbReference>
<protein>
    <submittedName>
        <fullName evidence="11">Sodium:proton antiporter</fullName>
    </submittedName>
</protein>
<gene>
    <name evidence="11" type="ORF">F8E02_12405</name>
</gene>
<evidence type="ECO:0000313" key="11">
    <source>
        <dbReference type="EMBL" id="MDV2482779.1"/>
    </source>
</evidence>
<comment type="subcellular location">
    <subcellularLocation>
        <location evidence="1">Cell membrane</location>
        <topology evidence="1">Multi-pass membrane protein</topology>
    </subcellularLocation>
</comment>
<feature type="transmembrane region" description="Helical" evidence="9">
    <location>
        <begin position="250"/>
        <end position="269"/>
    </location>
</feature>
<keyword evidence="7 9" id="KW-0472">Membrane</keyword>
<reference evidence="11 12" key="1">
    <citation type="submission" date="2019-10" db="EMBL/GenBank/DDBJ databases">
        <title>Isolation and characterization of Methanoculleus sp. Wushi-C6 from a hot spring well.</title>
        <authorList>
            <person name="Chen S.-C."/>
            <person name="Lan Z.-H."/>
            <person name="You Y.-T."/>
            <person name="Lai M.-C."/>
        </authorList>
    </citation>
    <scope>NUCLEOTIDE SEQUENCE [LARGE SCALE GENOMIC DNA]</scope>
    <source>
        <strain evidence="11 12">Wushi-C6</strain>
    </source>
</reference>
<comment type="caution">
    <text evidence="11">The sequence shown here is derived from an EMBL/GenBank/DDBJ whole genome shotgun (WGS) entry which is preliminary data.</text>
</comment>
<evidence type="ECO:0000256" key="2">
    <source>
        <dbReference type="ARBA" id="ARBA00022448"/>
    </source>
</evidence>
<evidence type="ECO:0000256" key="8">
    <source>
        <dbReference type="SAM" id="MobiDB-lite"/>
    </source>
</evidence>
<evidence type="ECO:0000313" key="12">
    <source>
        <dbReference type="Proteomes" id="UP001281203"/>
    </source>
</evidence>
<dbReference type="Pfam" id="PF00999">
    <property type="entry name" value="Na_H_Exchanger"/>
    <property type="match status" value="1"/>
</dbReference>
<dbReference type="RefSeq" id="WP_317065910.1">
    <property type="nucleotide sequence ID" value="NZ_WBKO01000003.1"/>
</dbReference>
<feature type="transmembrane region" description="Helical" evidence="9">
    <location>
        <begin position="307"/>
        <end position="330"/>
    </location>
</feature>